<dbReference type="Proteomes" id="UP000190435">
    <property type="component" value="Unassembled WGS sequence"/>
</dbReference>
<gene>
    <name evidence="2" type="ORF">B0181_01500</name>
</gene>
<sequence>MIFKIDTFLRDVIKFLMDKFGQDKDKKYRKEYGEFYQPLFQLLHNKSDYVANNGIALVLDSLPNPNLLSRAHVNAKNVVPLECMPAPDEQPQDDKDTNPPQMD</sequence>
<dbReference type="AlphaFoldDB" id="A0A1T0AAS8"/>
<protein>
    <submittedName>
        <fullName evidence="2">Uncharacterized protein</fullName>
    </submittedName>
</protein>
<organism evidence="2 3">
    <name type="scientific">Moraxella caviae</name>
    <dbReference type="NCBI Taxonomy" id="34060"/>
    <lineage>
        <taxon>Bacteria</taxon>
        <taxon>Pseudomonadati</taxon>
        <taxon>Pseudomonadota</taxon>
        <taxon>Gammaproteobacteria</taxon>
        <taxon>Moraxellales</taxon>
        <taxon>Moraxellaceae</taxon>
        <taxon>Moraxella</taxon>
    </lineage>
</organism>
<dbReference type="EMBL" id="MUXU01000010">
    <property type="protein sequence ID" value="OOR92832.1"/>
    <property type="molecule type" value="Genomic_DNA"/>
</dbReference>
<proteinExistence type="predicted"/>
<feature type="region of interest" description="Disordered" evidence="1">
    <location>
        <begin position="83"/>
        <end position="103"/>
    </location>
</feature>
<reference evidence="2 3" key="1">
    <citation type="submission" date="2017-02" db="EMBL/GenBank/DDBJ databases">
        <title>Draft genome sequence of Moraxella caviae CCUG 355 type strain.</title>
        <authorList>
            <person name="Engstrom-Jakobsson H."/>
            <person name="Salva-Serra F."/>
            <person name="Thorell K."/>
            <person name="Gonzales-Siles L."/>
            <person name="Karlsson R."/>
            <person name="Boulund F."/>
            <person name="Engstrand L."/>
            <person name="Moore E."/>
        </authorList>
    </citation>
    <scope>NUCLEOTIDE SEQUENCE [LARGE SCALE GENOMIC DNA]</scope>
    <source>
        <strain evidence="2 3">CCUG 355</strain>
    </source>
</reference>
<evidence type="ECO:0000313" key="3">
    <source>
        <dbReference type="Proteomes" id="UP000190435"/>
    </source>
</evidence>
<evidence type="ECO:0000256" key="1">
    <source>
        <dbReference type="SAM" id="MobiDB-lite"/>
    </source>
</evidence>
<comment type="caution">
    <text evidence="2">The sequence shown here is derived from an EMBL/GenBank/DDBJ whole genome shotgun (WGS) entry which is preliminary data.</text>
</comment>
<accession>A0A1T0AAS8</accession>
<dbReference type="STRING" id="34060.B0181_01500"/>
<name>A0A1T0AAS8_9GAMM</name>
<keyword evidence="3" id="KW-1185">Reference proteome</keyword>
<evidence type="ECO:0000313" key="2">
    <source>
        <dbReference type="EMBL" id="OOR92832.1"/>
    </source>
</evidence>